<comment type="caution">
    <text evidence="1">The sequence shown here is derived from an EMBL/GenBank/DDBJ whole genome shotgun (WGS) entry which is preliminary data.</text>
</comment>
<gene>
    <name evidence="1" type="ORF">Msub_10518</name>
</gene>
<sequence length="50" mass="6062">MKRAASLYKGWRMKRNFIHLVTTMDRRLLNDVGFSPEMVEQKLSTPFWKF</sequence>
<evidence type="ECO:0000313" key="2">
    <source>
        <dbReference type="Proteomes" id="UP000036102"/>
    </source>
</evidence>
<dbReference type="RefSeq" id="WP_197083775.1">
    <property type="nucleotide sequence ID" value="NZ_JADQCF010000003.1"/>
</dbReference>
<accession>A0A0J7LZL9</accession>
<reference evidence="1 2" key="1">
    <citation type="submission" date="2015-06" db="EMBL/GenBank/DDBJ databases">
        <title>Marinobacter subterrani, a genetically tractable neutrophilic iron-oxidizing strain isolated from the Soudan Iron Mine.</title>
        <authorList>
            <person name="Bonis B.M."/>
            <person name="Gralnick J.A."/>
        </authorList>
    </citation>
    <scope>NUCLEOTIDE SEQUENCE [LARGE SCALE GENOMIC DNA]</scope>
    <source>
        <strain evidence="1 2">JG233</strain>
    </source>
</reference>
<dbReference type="EMBL" id="LFBU01000001">
    <property type="protein sequence ID" value="KMQ74335.1"/>
    <property type="molecule type" value="Genomic_DNA"/>
</dbReference>
<dbReference type="AlphaFoldDB" id="A0A0J7LZL9"/>
<proteinExistence type="predicted"/>
<evidence type="ECO:0000313" key="1">
    <source>
        <dbReference type="EMBL" id="KMQ74335.1"/>
    </source>
</evidence>
<dbReference type="PATRIC" id="fig|1658765.3.peg.509"/>
<keyword evidence="2" id="KW-1185">Reference proteome</keyword>
<dbReference type="STRING" id="1658765.Msub_10518"/>
<name>A0A0J7LZL9_9GAMM</name>
<evidence type="ECO:0008006" key="3">
    <source>
        <dbReference type="Google" id="ProtNLM"/>
    </source>
</evidence>
<protein>
    <recommendedName>
        <fullName evidence="3">DUF1127 domain-containing protein</fullName>
    </recommendedName>
</protein>
<organism evidence="1 2">
    <name type="scientific">Marinobacter subterrani</name>
    <dbReference type="NCBI Taxonomy" id="1658765"/>
    <lineage>
        <taxon>Bacteria</taxon>
        <taxon>Pseudomonadati</taxon>
        <taxon>Pseudomonadota</taxon>
        <taxon>Gammaproteobacteria</taxon>
        <taxon>Pseudomonadales</taxon>
        <taxon>Marinobacteraceae</taxon>
        <taxon>Marinobacter</taxon>
    </lineage>
</organism>
<dbReference type="Proteomes" id="UP000036102">
    <property type="component" value="Unassembled WGS sequence"/>
</dbReference>